<dbReference type="EMBL" id="FOEE01000006">
    <property type="protein sequence ID" value="SEO89541.1"/>
    <property type="molecule type" value="Genomic_DNA"/>
</dbReference>
<dbReference type="PANTHER" id="PTHR33692">
    <property type="entry name" value="RIBOSOME MATURATION FACTOR RIMM"/>
    <property type="match status" value="1"/>
</dbReference>
<evidence type="ECO:0000256" key="3">
    <source>
        <dbReference type="ARBA" id="ARBA00022552"/>
    </source>
</evidence>
<comment type="subunit">
    <text evidence="5">Binds ribosomal protein uS19.</text>
</comment>
<dbReference type="GO" id="GO:0042274">
    <property type="term" value="P:ribosomal small subunit biogenesis"/>
    <property type="evidence" value="ECO:0007669"/>
    <property type="project" value="UniProtKB-UniRule"/>
</dbReference>
<dbReference type="GO" id="GO:0043022">
    <property type="term" value="F:ribosome binding"/>
    <property type="evidence" value="ECO:0007669"/>
    <property type="project" value="InterPro"/>
</dbReference>
<dbReference type="Proteomes" id="UP000198960">
    <property type="component" value="Unassembled WGS sequence"/>
</dbReference>
<proteinExistence type="inferred from homology"/>
<dbReference type="InterPro" id="IPR036976">
    <property type="entry name" value="RimM_N_sf"/>
</dbReference>
<dbReference type="GO" id="GO:0006364">
    <property type="term" value="P:rRNA processing"/>
    <property type="evidence" value="ECO:0007669"/>
    <property type="project" value="UniProtKB-UniRule"/>
</dbReference>
<dbReference type="Pfam" id="PF01782">
    <property type="entry name" value="RimM"/>
    <property type="match status" value="1"/>
</dbReference>
<accession>A0A1H8TF89</accession>
<evidence type="ECO:0000256" key="4">
    <source>
        <dbReference type="ARBA" id="ARBA00023186"/>
    </source>
</evidence>
<comment type="domain">
    <text evidence="5">The PRC barrel domain binds ribosomal protein uS19.</text>
</comment>
<dbReference type="HAMAP" id="MF_00014">
    <property type="entry name" value="Ribosome_mat_RimM"/>
    <property type="match status" value="1"/>
</dbReference>
<evidence type="ECO:0000259" key="7">
    <source>
        <dbReference type="Pfam" id="PF24986"/>
    </source>
</evidence>
<keyword evidence="3 5" id="KW-0698">rRNA processing</keyword>
<dbReference type="InterPro" id="IPR009000">
    <property type="entry name" value="Transl_B-barrel_sf"/>
</dbReference>
<dbReference type="Gene3D" id="2.40.30.60">
    <property type="entry name" value="RimM"/>
    <property type="match status" value="1"/>
</dbReference>
<dbReference type="InterPro" id="IPR011033">
    <property type="entry name" value="PRC_barrel-like_sf"/>
</dbReference>
<evidence type="ECO:0000259" key="6">
    <source>
        <dbReference type="Pfam" id="PF01782"/>
    </source>
</evidence>
<feature type="domain" description="Ribosome maturation factor RimM PRC barrel" evidence="7">
    <location>
        <begin position="102"/>
        <end position="168"/>
    </location>
</feature>
<organism evidence="8 9">
    <name type="scientific">Trujillonella endophytica</name>
    <dbReference type="NCBI Taxonomy" id="673521"/>
    <lineage>
        <taxon>Bacteria</taxon>
        <taxon>Bacillati</taxon>
        <taxon>Actinomycetota</taxon>
        <taxon>Actinomycetes</taxon>
        <taxon>Geodermatophilales</taxon>
        <taxon>Geodermatophilaceae</taxon>
        <taxon>Trujillonella</taxon>
    </lineage>
</organism>
<feature type="domain" description="RimM N-terminal" evidence="6">
    <location>
        <begin position="2"/>
        <end position="88"/>
    </location>
</feature>
<dbReference type="SUPFAM" id="SSF50346">
    <property type="entry name" value="PRC-barrel domain"/>
    <property type="match status" value="1"/>
</dbReference>
<evidence type="ECO:0000313" key="8">
    <source>
        <dbReference type="EMBL" id="SEO89541.1"/>
    </source>
</evidence>
<dbReference type="InterPro" id="IPR056792">
    <property type="entry name" value="PRC_RimM"/>
</dbReference>
<dbReference type="InterPro" id="IPR011961">
    <property type="entry name" value="RimM"/>
</dbReference>
<dbReference type="GO" id="GO:0005737">
    <property type="term" value="C:cytoplasm"/>
    <property type="evidence" value="ECO:0007669"/>
    <property type="project" value="UniProtKB-SubCell"/>
</dbReference>
<dbReference type="Gene3D" id="2.30.30.240">
    <property type="entry name" value="PRC-barrel domain"/>
    <property type="match status" value="1"/>
</dbReference>
<evidence type="ECO:0000256" key="1">
    <source>
        <dbReference type="ARBA" id="ARBA00022490"/>
    </source>
</evidence>
<dbReference type="AlphaFoldDB" id="A0A1H8TF89"/>
<dbReference type="InterPro" id="IPR002676">
    <property type="entry name" value="RimM_N"/>
</dbReference>
<comment type="function">
    <text evidence="5">An accessory protein needed during the final step in the assembly of 30S ribosomal subunit, possibly for assembly of the head region. Essential for efficient processing of 16S rRNA. May be needed both before and after RbfA during the maturation of 16S rRNA. It has affinity for free ribosomal 30S subunits but not for 70S ribosomes.</text>
</comment>
<protein>
    <recommendedName>
        <fullName evidence="5">Ribosome maturation factor RimM</fullName>
    </recommendedName>
</protein>
<keyword evidence="2 5" id="KW-0690">Ribosome biogenesis</keyword>
<evidence type="ECO:0000256" key="5">
    <source>
        <dbReference type="HAMAP-Rule" id="MF_00014"/>
    </source>
</evidence>
<dbReference type="STRING" id="673521.SAMN05660991_02200"/>
<evidence type="ECO:0000256" key="2">
    <source>
        <dbReference type="ARBA" id="ARBA00022517"/>
    </source>
</evidence>
<keyword evidence="1 5" id="KW-0963">Cytoplasm</keyword>
<gene>
    <name evidence="5" type="primary">rimM</name>
    <name evidence="8" type="ORF">SAMN05660991_02200</name>
</gene>
<keyword evidence="4 5" id="KW-0143">Chaperone</keyword>
<comment type="subcellular location">
    <subcellularLocation>
        <location evidence="5">Cytoplasm</location>
    </subcellularLocation>
</comment>
<name>A0A1H8TF89_9ACTN</name>
<dbReference type="PANTHER" id="PTHR33692:SF1">
    <property type="entry name" value="RIBOSOME MATURATION FACTOR RIMM"/>
    <property type="match status" value="1"/>
</dbReference>
<dbReference type="SUPFAM" id="SSF50447">
    <property type="entry name" value="Translation proteins"/>
    <property type="match status" value="1"/>
</dbReference>
<dbReference type="NCBIfam" id="TIGR02273">
    <property type="entry name" value="16S_RimM"/>
    <property type="match status" value="1"/>
</dbReference>
<dbReference type="Pfam" id="PF24986">
    <property type="entry name" value="PRC_RimM"/>
    <property type="match status" value="1"/>
</dbReference>
<reference evidence="9" key="1">
    <citation type="submission" date="2016-10" db="EMBL/GenBank/DDBJ databases">
        <authorList>
            <person name="Varghese N."/>
            <person name="Submissions S."/>
        </authorList>
    </citation>
    <scope>NUCLEOTIDE SEQUENCE [LARGE SCALE GENOMIC DNA]</scope>
    <source>
        <strain evidence="9">DSM 45413</strain>
    </source>
</reference>
<comment type="similarity">
    <text evidence="5">Belongs to the RimM family.</text>
</comment>
<dbReference type="GO" id="GO:0005840">
    <property type="term" value="C:ribosome"/>
    <property type="evidence" value="ECO:0007669"/>
    <property type="project" value="InterPro"/>
</dbReference>
<evidence type="ECO:0000313" key="9">
    <source>
        <dbReference type="Proteomes" id="UP000198960"/>
    </source>
</evidence>
<keyword evidence="9" id="KW-1185">Reference proteome</keyword>
<sequence>MVVGRIGRPHGVRGLVTVEVRTDDPDLRFTAGAVLLTEPAERGPLTVVTARWHSGSLLLQLATPDGAVVGDRETADALRNTRLLVPVEALPELDDPDVFYDHQLVGLSARLPDGTVLGEVDGVRHEGAETLVVRRTEGGELLVPFVSAIVPTVDVAGGFLVVDPPEGLLDL</sequence>